<evidence type="ECO:0000313" key="1">
    <source>
        <dbReference type="EMBL" id="MEQ2214124.1"/>
    </source>
</evidence>
<comment type="caution">
    <text evidence="1">The sequence shown here is derived from an EMBL/GenBank/DDBJ whole genome shotgun (WGS) entry which is preliminary data.</text>
</comment>
<proteinExistence type="predicted"/>
<gene>
    <name evidence="1" type="ORF">XENOCAPTIV_006241</name>
</gene>
<protein>
    <submittedName>
        <fullName evidence="1">Uncharacterized protein</fullName>
    </submittedName>
</protein>
<dbReference type="EMBL" id="JAHRIN010067236">
    <property type="protein sequence ID" value="MEQ2214124.1"/>
    <property type="molecule type" value="Genomic_DNA"/>
</dbReference>
<keyword evidence="2" id="KW-1185">Reference proteome</keyword>
<sequence>MLIFSQPQVESRPPPLEPLFYQATLSSFSAFSFSHFLITLNSFPFPAERRASSQHDAASAMFHSRDDLFRVMCYVSCPTHLGHLVSFDQITFFHIVAASTAWLVVN</sequence>
<organism evidence="1 2">
    <name type="scientific">Xenoophorus captivus</name>
    <dbReference type="NCBI Taxonomy" id="1517983"/>
    <lineage>
        <taxon>Eukaryota</taxon>
        <taxon>Metazoa</taxon>
        <taxon>Chordata</taxon>
        <taxon>Craniata</taxon>
        <taxon>Vertebrata</taxon>
        <taxon>Euteleostomi</taxon>
        <taxon>Actinopterygii</taxon>
        <taxon>Neopterygii</taxon>
        <taxon>Teleostei</taxon>
        <taxon>Neoteleostei</taxon>
        <taxon>Acanthomorphata</taxon>
        <taxon>Ovalentaria</taxon>
        <taxon>Atherinomorphae</taxon>
        <taxon>Cyprinodontiformes</taxon>
        <taxon>Goodeidae</taxon>
        <taxon>Xenoophorus</taxon>
    </lineage>
</organism>
<evidence type="ECO:0000313" key="2">
    <source>
        <dbReference type="Proteomes" id="UP001434883"/>
    </source>
</evidence>
<reference evidence="1 2" key="1">
    <citation type="submission" date="2021-06" db="EMBL/GenBank/DDBJ databases">
        <authorList>
            <person name="Palmer J.M."/>
        </authorList>
    </citation>
    <scope>NUCLEOTIDE SEQUENCE [LARGE SCALE GENOMIC DNA]</scope>
    <source>
        <strain evidence="1 2">XC_2019</strain>
        <tissue evidence="1">Muscle</tissue>
    </source>
</reference>
<accession>A0ABV0S1K3</accession>
<name>A0ABV0S1K3_9TELE</name>
<dbReference type="Proteomes" id="UP001434883">
    <property type="component" value="Unassembled WGS sequence"/>
</dbReference>